<evidence type="ECO:0000256" key="3">
    <source>
        <dbReference type="ARBA" id="ARBA00022448"/>
    </source>
</evidence>
<dbReference type="Proteomes" id="UP000322524">
    <property type="component" value="Unassembled WGS sequence"/>
</dbReference>
<keyword evidence="6" id="KW-1006">Bacterial flagellum protein export</keyword>
<feature type="coiled-coil region" evidence="8">
    <location>
        <begin position="52"/>
        <end position="79"/>
    </location>
</feature>
<dbReference type="NCBIfam" id="TIGR03825">
    <property type="entry name" value="FliH_bacil"/>
    <property type="match status" value="1"/>
</dbReference>
<reference evidence="10 11" key="1">
    <citation type="submission" date="2019-08" db="EMBL/GenBank/DDBJ databases">
        <title>Bacillus genomes from the desert of Cuatro Cienegas, Coahuila.</title>
        <authorList>
            <person name="Olmedo-Alvarez G."/>
        </authorList>
    </citation>
    <scope>NUCLEOTIDE SEQUENCE [LARGE SCALE GENOMIC DNA]</scope>
    <source>
        <strain evidence="10 11">CH28_1T</strain>
    </source>
</reference>
<protein>
    <recommendedName>
        <fullName evidence="7">Flagellar assembly protein FliH</fullName>
    </recommendedName>
</protein>
<dbReference type="GO" id="GO:0044781">
    <property type="term" value="P:bacterial-type flagellum organization"/>
    <property type="evidence" value="ECO:0007669"/>
    <property type="project" value="UniProtKB-KW"/>
</dbReference>
<dbReference type="PANTHER" id="PTHR34982">
    <property type="entry name" value="YOP PROTEINS TRANSLOCATION PROTEIN L"/>
    <property type="match status" value="1"/>
</dbReference>
<dbReference type="InterPro" id="IPR051472">
    <property type="entry name" value="T3SS_Stator/FliH"/>
</dbReference>
<comment type="function">
    <text evidence="1">Needed for flagellar regrowth and assembly.</text>
</comment>
<proteinExistence type="inferred from homology"/>
<dbReference type="InterPro" id="IPR018035">
    <property type="entry name" value="Flagellar_FliH/T3SS_HrpE"/>
</dbReference>
<evidence type="ECO:0000256" key="2">
    <source>
        <dbReference type="ARBA" id="ARBA00006602"/>
    </source>
</evidence>
<accession>A0A5D4T4G6</accession>
<evidence type="ECO:0000256" key="6">
    <source>
        <dbReference type="ARBA" id="ARBA00023225"/>
    </source>
</evidence>
<organism evidence="10 11">
    <name type="scientific">Sutcliffiella horikoshii</name>
    <dbReference type="NCBI Taxonomy" id="79883"/>
    <lineage>
        <taxon>Bacteria</taxon>
        <taxon>Bacillati</taxon>
        <taxon>Bacillota</taxon>
        <taxon>Bacilli</taxon>
        <taxon>Bacillales</taxon>
        <taxon>Bacillaceae</taxon>
        <taxon>Sutcliffiella</taxon>
    </lineage>
</organism>
<sequence length="265" mass="29840">MLVAEEMTSLSKLIKSFYLIEGNTESVSIKVAPIFNKKQSETKAETVLGHSIESINLAIEKAKREAAGILEQAALEREKAAMAIDEEMKAWESEKESWMQKAYDDGHEQGFQAGEKQAQALYEERLNEASRIIELAKLQYNEKLDSSIESIVMLSVKVAEKIIGSSLDSDPSTFSKLVQSALKEVKEKEEIKIYVSPSQYPNLLMNKQILQNIINSQFDLIIFPDADLQETGCWIDSTAGRIDVSIDTQLKEVKEHLLQLVRVEL</sequence>
<gene>
    <name evidence="10" type="primary">fliH</name>
    <name evidence="10" type="ORF">FZC76_01525</name>
</gene>
<dbReference type="PANTHER" id="PTHR34982:SF1">
    <property type="entry name" value="FLAGELLAR ASSEMBLY PROTEIN FLIH"/>
    <property type="match status" value="1"/>
</dbReference>
<keyword evidence="8" id="KW-0175">Coiled coil</keyword>
<keyword evidence="10" id="KW-0966">Cell projection</keyword>
<dbReference type="AlphaFoldDB" id="A0A5D4T4G6"/>
<evidence type="ECO:0000256" key="8">
    <source>
        <dbReference type="SAM" id="Coils"/>
    </source>
</evidence>
<evidence type="ECO:0000256" key="4">
    <source>
        <dbReference type="ARBA" id="ARBA00022795"/>
    </source>
</evidence>
<dbReference type="GO" id="GO:0005829">
    <property type="term" value="C:cytosol"/>
    <property type="evidence" value="ECO:0007669"/>
    <property type="project" value="TreeGrafter"/>
</dbReference>
<evidence type="ECO:0000256" key="5">
    <source>
        <dbReference type="ARBA" id="ARBA00022927"/>
    </source>
</evidence>
<evidence type="ECO:0000259" key="9">
    <source>
        <dbReference type="Pfam" id="PF02108"/>
    </source>
</evidence>
<evidence type="ECO:0000256" key="1">
    <source>
        <dbReference type="ARBA" id="ARBA00003041"/>
    </source>
</evidence>
<keyword evidence="3" id="KW-0813">Transport</keyword>
<dbReference type="Pfam" id="PF02108">
    <property type="entry name" value="FliH"/>
    <property type="match status" value="1"/>
</dbReference>
<keyword evidence="10" id="KW-0969">Cilium</keyword>
<comment type="similarity">
    <text evidence="2">Belongs to the FliH family.</text>
</comment>
<dbReference type="GO" id="GO:0015031">
    <property type="term" value="P:protein transport"/>
    <property type="evidence" value="ECO:0007669"/>
    <property type="project" value="UniProtKB-KW"/>
</dbReference>
<feature type="domain" description="Flagellar assembly protein FliH/Type III secretion system HrpE" evidence="9">
    <location>
        <begin position="139"/>
        <end position="253"/>
    </location>
</feature>
<evidence type="ECO:0000313" key="11">
    <source>
        <dbReference type="Proteomes" id="UP000322524"/>
    </source>
</evidence>
<evidence type="ECO:0000256" key="7">
    <source>
        <dbReference type="NCBIfam" id="TIGR03825"/>
    </source>
</evidence>
<keyword evidence="5" id="KW-0653">Protein transport</keyword>
<comment type="caution">
    <text evidence="10">The sequence shown here is derived from an EMBL/GenBank/DDBJ whole genome shotgun (WGS) entry which is preliminary data.</text>
</comment>
<dbReference type="EMBL" id="VTEV01000001">
    <property type="protein sequence ID" value="TYS70597.1"/>
    <property type="molecule type" value="Genomic_DNA"/>
</dbReference>
<keyword evidence="4" id="KW-1005">Bacterial flagellum biogenesis</keyword>
<evidence type="ECO:0000313" key="10">
    <source>
        <dbReference type="EMBL" id="TYS70597.1"/>
    </source>
</evidence>
<dbReference type="OrthoDB" id="19020at2"/>
<name>A0A5D4T4G6_9BACI</name>
<keyword evidence="10" id="KW-0282">Flagellum</keyword>
<dbReference type="InterPro" id="IPR022524">
    <property type="entry name" value="FliH_Bacilli"/>
</dbReference>